<evidence type="ECO:0000313" key="2">
    <source>
        <dbReference type="Proteomes" id="UP000325116"/>
    </source>
</evidence>
<sequence length="326" mass="38449">MISKNNVLFNKIDKKDYFIYIDKNTNRGIFSPYYRGMHNAFFYDFKLSKCRIFHKNAKSYSILDLSLDGKKVMIVSNDADESLNNKLRIIEIGTNKILLEINYMYIYEAYFTGNPRYILCRGKEFNLINTFVYDIVNKNVVSILKENIFISNGCFYDNRTFFTYPSTIEDNTINHLNFLTLSDTKIAVDYTDIKISKIYLVNKKDFALLDENKTIYLYSNKKIYWKIDLFLLFTSEYEGGLFYLDKKIYLDTPALVKESSDEEIISSMVLFRIDEDSGNLEYLILPNNIKFKKFTTMFGYKIIDTAGNVFDVRTNKLQSFPLKLYR</sequence>
<protein>
    <recommendedName>
        <fullName evidence="3">DUF4221 domain-containing protein</fullName>
    </recommendedName>
</protein>
<evidence type="ECO:0000313" key="1">
    <source>
        <dbReference type="EMBL" id="TXJ13408.1"/>
    </source>
</evidence>
<comment type="caution">
    <text evidence="1">The sequence shown here is derived from an EMBL/GenBank/DDBJ whole genome shotgun (WGS) entry which is preliminary data.</text>
</comment>
<name>A0A5C8CKM7_9SPIR</name>
<gene>
    <name evidence="1" type="ORF">EPJ80_01290</name>
</gene>
<dbReference type="RefSeq" id="WP_147757580.1">
    <property type="nucleotide sequence ID" value="NZ_SAXT01000001.1"/>
</dbReference>
<proteinExistence type="predicted"/>
<dbReference type="AlphaFoldDB" id="A0A5C8CKM7"/>
<dbReference type="SUPFAM" id="SSF82171">
    <property type="entry name" value="DPP6 N-terminal domain-like"/>
    <property type="match status" value="1"/>
</dbReference>
<dbReference type="EMBL" id="SAXT01000001">
    <property type="protein sequence ID" value="TXJ13408.1"/>
    <property type="molecule type" value="Genomic_DNA"/>
</dbReference>
<organism evidence="1 2">
    <name type="scientific">Brachyspira aalborgi</name>
    <dbReference type="NCBI Taxonomy" id="29522"/>
    <lineage>
        <taxon>Bacteria</taxon>
        <taxon>Pseudomonadati</taxon>
        <taxon>Spirochaetota</taxon>
        <taxon>Spirochaetia</taxon>
        <taxon>Brachyspirales</taxon>
        <taxon>Brachyspiraceae</taxon>
        <taxon>Brachyspira</taxon>
    </lineage>
</organism>
<reference evidence="1 2" key="1">
    <citation type="journal article" date="1992" name="Lakartidningen">
        <title>[Penicillin V and not amoxicillin is the first choice preparation in acute otitis].</title>
        <authorList>
            <person name="Kamme C."/>
            <person name="Lundgren K."/>
            <person name="Prellner K."/>
        </authorList>
    </citation>
    <scope>NUCLEOTIDE SEQUENCE [LARGE SCALE GENOMIC DNA]</scope>
    <source>
        <strain evidence="1 2">W1</strain>
    </source>
</reference>
<dbReference type="Proteomes" id="UP000325116">
    <property type="component" value="Unassembled WGS sequence"/>
</dbReference>
<accession>A0A5C8CKM7</accession>
<evidence type="ECO:0008006" key="3">
    <source>
        <dbReference type="Google" id="ProtNLM"/>
    </source>
</evidence>